<dbReference type="RefSeq" id="WP_305387382.1">
    <property type="nucleotide sequence ID" value="NZ_CP117450.1"/>
</dbReference>
<dbReference type="Proteomes" id="UP001236748">
    <property type="component" value="Chromosome"/>
</dbReference>
<reference evidence="1 2" key="1">
    <citation type="submission" date="2023-02" db="EMBL/GenBank/DDBJ databases">
        <title>Evolution of Hrp T3SS in non-pathogenic Pseudomonas fluorescens.</title>
        <authorList>
            <person name="Liao K."/>
            <person name="Wei H."/>
            <person name="Gu Y."/>
        </authorList>
    </citation>
    <scope>NUCLEOTIDE SEQUENCE [LARGE SCALE GENOMIC DNA]</scope>
    <source>
        <strain evidence="1 2">FP2043</strain>
    </source>
</reference>
<accession>A0ABY9FP40</accession>
<sequence>MTSVRCASRLQVGLRVDHSPESALTSVQRRETRNGDHALIGGCFTAVHRRSTFGKAQFVGDRCEDDQGDETKTQTYCYFHVFIYLHLGSVIRTPTLVVTGHRPAKVLVFRLTDAAIKKNFCEHCLRI</sequence>
<keyword evidence="2" id="KW-1185">Reference proteome</keyword>
<protein>
    <submittedName>
        <fullName evidence="1">Uncharacterized protein</fullName>
    </submittedName>
</protein>
<organism evidence="1 2">
    <name type="scientific">Pseudomonas lurida</name>
    <dbReference type="NCBI Taxonomy" id="244566"/>
    <lineage>
        <taxon>Bacteria</taxon>
        <taxon>Pseudomonadati</taxon>
        <taxon>Pseudomonadota</taxon>
        <taxon>Gammaproteobacteria</taxon>
        <taxon>Pseudomonadales</taxon>
        <taxon>Pseudomonadaceae</taxon>
        <taxon>Pseudomonas</taxon>
    </lineage>
</organism>
<gene>
    <name evidence="1" type="ORF">PSH67_19815</name>
</gene>
<name>A0ABY9FP40_9PSED</name>
<dbReference type="EMBL" id="CP117450">
    <property type="protein sequence ID" value="WLH05080.1"/>
    <property type="molecule type" value="Genomic_DNA"/>
</dbReference>
<evidence type="ECO:0000313" key="1">
    <source>
        <dbReference type="EMBL" id="WLH05080.1"/>
    </source>
</evidence>
<evidence type="ECO:0000313" key="2">
    <source>
        <dbReference type="Proteomes" id="UP001236748"/>
    </source>
</evidence>
<proteinExistence type="predicted"/>